<name>A0A5C4TC45_9BACL</name>
<sequence length="79" mass="8850">MNRLSEIIQNHSDLDNLVSLFKHYGVNAQFVAASVIEQFNQTSDENDDSSKETSTETEGIASNVTPELLDDLKQYCARL</sequence>
<comment type="caution">
    <text evidence="2">The sequence shown here is derived from an EMBL/GenBank/DDBJ whole genome shotgun (WGS) entry which is preliminary data.</text>
</comment>
<reference evidence="2 3" key="1">
    <citation type="submission" date="2019-05" db="EMBL/GenBank/DDBJ databases">
        <title>We sequenced the genome of Paenibacillus hemerocallicola KCTC 33185 for further insight into its adaptation and study the phylogeny of Paenibacillus.</title>
        <authorList>
            <person name="Narsing Rao M.P."/>
        </authorList>
    </citation>
    <scope>NUCLEOTIDE SEQUENCE [LARGE SCALE GENOMIC DNA]</scope>
    <source>
        <strain evidence="2 3">KCTC 33185</strain>
    </source>
</reference>
<dbReference type="EMBL" id="VDCQ01000009">
    <property type="protein sequence ID" value="TNJ66664.1"/>
    <property type="molecule type" value="Genomic_DNA"/>
</dbReference>
<dbReference type="RefSeq" id="WP_139601783.1">
    <property type="nucleotide sequence ID" value="NZ_VDCQ01000009.1"/>
</dbReference>
<dbReference type="AlphaFoldDB" id="A0A5C4TC45"/>
<keyword evidence="3" id="KW-1185">Reference proteome</keyword>
<evidence type="ECO:0000256" key="1">
    <source>
        <dbReference type="SAM" id="MobiDB-lite"/>
    </source>
</evidence>
<accession>A0A5C4TC45</accession>
<dbReference type="Proteomes" id="UP000307943">
    <property type="component" value="Unassembled WGS sequence"/>
</dbReference>
<protein>
    <submittedName>
        <fullName evidence="2">Uncharacterized protein</fullName>
    </submittedName>
</protein>
<proteinExistence type="predicted"/>
<feature type="region of interest" description="Disordered" evidence="1">
    <location>
        <begin position="41"/>
        <end position="63"/>
    </location>
</feature>
<organism evidence="2 3">
    <name type="scientific">Paenibacillus hemerocallicola</name>
    <dbReference type="NCBI Taxonomy" id="1172614"/>
    <lineage>
        <taxon>Bacteria</taxon>
        <taxon>Bacillati</taxon>
        <taxon>Bacillota</taxon>
        <taxon>Bacilli</taxon>
        <taxon>Bacillales</taxon>
        <taxon>Paenibacillaceae</taxon>
        <taxon>Paenibacillus</taxon>
    </lineage>
</organism>
<evidence type="ECO:0000313" key="2">
    <source>
        <dbReference type="EMBL" id="TNJ66664.1"/>
    </source>
</evidence>
<dbReference type="OrthoDB" id="2627124at2"/>
<evidence type="ECO:0000313" key="3">
    <source>
        <dbReference type="Proteomes" id="UP000307943"/>
    </source>
</evidence>
<gene>
    <name evidence="2" type="ORF">FE784_08845</name>
</gene>